<organism evidence="1 2">
    <name type="scientific">Cordyceps javanica</name>
    <dbReference type="NCBI Taxonomy" id="43265"/>
    <lineage>
        <taxon>Eukaryota</taxon>
        <taxon>Fungi</taxon>
        <taxon>Dikarya</taxon>
        <taxon>Ascomycota</taxon>
        <taxon>Pezizomycotina</taxon>
        <taxon>Sordariomycetes</taxon>
        <taxon>Hypocreomycetidae</taxon>
        <taxon>Hypocreales</taxon>
        <taxon>Cordycipitaceae</taxon>
        <taxon>Cordyceps</taxon>
    </lineage>
</organism>
<sequence>MWWRRTAKSMHLGAHPILLRPRATAPAEMAQQGWSKYTRAIPQRHFLGQTNMEIIKTESTRLPYQAWRLFIQMAARVDTSAITSLLPPMDIATTSCQIQK</sequence>
<name>A0A545VFQ2_9HYPO</name>
<protein>
    <submittedName>
        <fullName evidence="1">Uncharacterized protein</fullName>
    </submittedName>
</protein>
<gene>
    <name evidence="1" type="ORF">IF1G_00477</name>
</gene>
<reference evidence="1 2" key="1">
    <citation type="journal article" date="2019" name="Appl. Microbiol. Biotechnol.">
        <title>Genome sequence of Isaria javanica and comparative genome analysis insights into family S53 peptidase evolution in fungal entomopathogens.</title>
        <authorList>
            <person name="Lin R."/>
            <person name="Zhang X."/>
            <person name="Xin B."/>
            <person name="Zou M."/>
            <person name="Gao Y."/>
            <person name="Qin F."/>
            <person name="Hu Q."/>
            <person name="Xie B."/>
            <person name="Cheng X."/>
        </authorList>
    </citation>
    <scope>NUCLEOTIDE SEQUENCE [LARGE SCALE GENOMIC DNA]</scope>
    <source>
        <strain evidence="1 2">IJ1G</strain>
    </source>
</reference>
<accession>A0A545VFQ2</accession>
<proteinExistence type="predicted"/>
<dbReference type="EMBL" id="SPUK01000001">
    <property type="protein sequence ID" value="TQW00546.1"/>
    <property type="molecule type" value="Genomic_DNA"/>
</dbReference>
<dbReference type="AlphaFoldDB" id="A0A545VFQ2"/>
<comment type="caution">
    <text evidence="1">The sequence shown here is derived from an EMBL/GenBank/DDBJ whole genome shotgun (WGS) entry which is preliminary data.</text>
</comment>
<evidence type="ECO:0000313" key="1">
    <source>
        <dbReference type="EMBL" id="TQW00546.1"/>
    </source>
</evidence>
<keyword evidence="2" id="KW-1185">Reference proteome</keyword>
<dbReference type="Proteomes" id="UP000315783">
    <property type="component" value="Unassembled WGS sequence"/>
</dbReference>
<evidence type="ECO:0000313" key="2">
    <source>
        <dbReference type="Proteomes" id="UP000315783"/>
    </source>
</evidence>